<dbReference type="InterPro" id="IPR029039">
    <property type="entry name" value="Flavoprotein-like_sf"/>
</dbReference>
<dbReference type="SUPFAM" id="SSF52218">
    <property type="entry name" value="Flavoproteins"/>
    <property type="match status" value="1"/>
</dbReference>
<dbReference type="Proteomes" id="UP001449657">
    <property type="component" value="Chromosome"/>
</dbReference>
<reference evidence="2 3" key="1">
    <citation type="submission" date="2024-03" db="EMBL/GenBank/DDBJ databases">
        <title>Chitinophaga caseinilytica sp. nov., a casein hydrolysing bacterium isolated from forest soil.</title>
        <authorList>
            <person name="Lee D.S."/>
            <person name="Han D.M."/>
            <person name="Baek J.H."/>
            <person name="Choi D.G."/>
            <person name="Jeon J.H."/>
            <person name="Jeon C.O."/>
        </authorList>
    </citation>
    <scope>NUCLEOTIDE SEQUENCE [LARGE SCALE GENOMIC DNA]</scope>
    <source>
        <strain evidence="2 3">KACC 19118</strain>
    </source>
</reference>
<dbReference type="Pfam" id="PF12724">
    <property type="entry name" value="Flavodoxin_5"/>
    <property type="match status" value="1"/>
</dbReference>
<keyword evidence="3" id="KW-1185">Reference proteome</keyword>
<evidence type="ECO:0000259" key="1">
    <source>
        <dbReference type="Pfam" id="PF12724"/>
    </source>
</evidence>
<feature type="domain" description="Flavodoxin" evidence="1">
    <location>
        <begin position="4"/>
        <end position="139"/>
    </location>
</feature>
<evidence type="ECO:0000313" key="3">
    <source>
        <dbReference type="Proteomes" id="UP001449657"/>
    </source>
</evidence>
<proteinExistence type="predicted"/>
<dbReference type="EMBL" id="CP150096">
    <property type="protein sequence ID" value="WZN44046.1"/>
    <property type="molecule type" value="Genomic_DNA"/>
</dbReference>
<protein>
    <submittedName>
        <fullName evidence="2">Flavodoxin domain-containing protein</fullName>
    </submittedName>
</protein>
<sequence>MKGLVVYKGRYGATMQYGIWLGAALNYPVVKSDFVRPEQITQADCILIGTSVYIGQLQVKKWLQANAPFLEGKKLIFFIVAGGVPDNLAEVKTYVEKCVPASLQPGAQCFYLPGRLNFGLLSLKDKILLRMGAWLAARKGKKITVTDYNHVAREHIAPVIEAALLMATTSLTSQNAAI</sequence>
<dbReference type="InterPro" id="IPR026816">
    <property type="entry name" value="Flavodoxin_dom"/>
</dbReference>
<dbReference type="RefSeq" id="WP_341838840.1">
    <property type="nucleotide sequence ID" value="NZ_CP149792.1"/>
</dbReference>
<dbReference type="Gene3D" id="3.40.50.360">
    <property type="match status" value="1"/>
</dbReference>
<name>A0ABZ2YW80_9BACT</name>
<organism evidence="2 3">
    <name type="scientific">Chitinophaga caseinilytica</name>
    <dbReference type="NCBI Taxonomy" id="2267521"/>
    <lineage>
        <taxon>Bacteria</taxon>
        <taxon>Pseudomonadati</taxon>
        <taxon>Bacteroidota</taxon>
        <taxon>Chitinophagia</taxon>
        <taxon>Chitinophagales</taxon>
        <taxon>Chitinophagaceae</taxon>
        <taxon>Chitinophaga</taxon>
    </lineage>
</organism>
<evidence type="ECO:0000313" key="2">
    <source>
        <dbReference type="EMBL" id="WZN44046.1"/>
    </source>
</evidence>
<gene>
    <name evidence="2" type="ORF">WJU22_14180</name>
</gene>
<accession>A0ABZ2YW80</accession>